<keyword evidence="5 9" id="KW-0997">Cell inner membrane</keyword>
<evidence type="ECO:0000256" key="9">
    <source>
        <dbReference type="RuleBase" id="RU365093"/>
    </source>
</evidence>
<comment type="caution">
    <text evidence="13">The sequence shown here is derived from an EMBL/GenBank/DDBJ whole genome shotgun (WGS) entry which is preliminary data.</text>
</comment>
<gene>
    <name evidence="13" type="ORF">ENH89_21405</name>
</gene>
<dbReference type="EMBL" id="DRGN01000302">
    <property type="protein sequence ID" value="HEU02821.1"/>
    <property type="molecule type" value="Genomic_DNA"/>
</dbReference>
<dbReference type="Gene3D" id="1.10.287.1490">
    <property type="match status" value="1"/>
</dbReference>
<feature type="domain" description="AprE-like long alpha-helical hairpin" evidence="11">
    <location>
        <begin position="107"/>
        <end position="296"/>
    </location>
</feature>
<accession>A0A9C9TJI4</accession>
<sequence length="450" mass="49544">MARSPTMERIPMTKNGDGWASDVKTGIRLITVTGVALSAIFLLGFGAWAALAPLASAAVAPGVVAAAGKNQAVQHLEGGIVRSILVREGERIKAGQALFALDPTAPKAQRNRLQKQMVGLEARTERLTSERDGLEMLSFPPVLRQLAGTEGIGDLLIEQEREFTARLDRHRQEQVIMGQRVQALREQIEGMTAQQTAIERQLEVVREEVSRKRTLLDKGLTNRSEYTALLRSEADLVGQVGQGVSSILAAKIQIVEAQAQLARLETQRVETAVTQLNEIRAQVSDTEEQLRSAEDVLDRIIVRSPSDGIIIKMSVNASGSVVRPGDQLLELLPTGEDLLIEARVSPQDVDVISLGQRARLRFSALNTRTTPTVEAKVTYLSADRLIDQTTRQPYYTARLSMIDDLPPEISRDQIYPGMPVEAYIATGERTFLEYLAKPITDSFSRAFRED</sequence>
<evidence type="ECO:0000256" key="3">
    <source>
        <dbReference type="ARBA" id="ARBA00022448"/>
    </source>
</evidence>
<evidence type="ECO:0000259" key="11">
    <source>
        <dbReference type="Pfam" id="PF25994"/>
    </source>
</evidence>
<evidence type="ECO:0000256" key="8">
    <source>
        <dbReference type="ARBA" id="ARBA00023136"/>
    </source>
</evidence>
<dbReference type="AlphaFoldDB" id="A0A9C9TJI4"/>
<protein>
    <recommendedName>
        <fullName evidence="9">Membrane fusion protein (MFP) family protein</fullName>
    </recommendedName>
</protein>
<dbReference type="Proteomes" id="UP000885680">
    <property type="component" value="Unassembled WGS sequence"/>
</dbReference>
<dbReference type="Pfam" id="PF26002">
    <property type="entry name" value="Beta-barrel_AprE"/>
    <property type="match status" value="1"/>
</dbReference>
<comment type="subcellular location">
    <subcellularLocation>
        <location evidence="1 9">Cell inner membrane</location>
        <topology evidence="1 9">Single-pass membrane protein</topology>
    </subcellularLocation>
</comment>
<keyword evidence="3 9" id="KW-0813">Transport</keyword>
<dbReference type="GO" id="GO:0005886">
    <property type="term" value="C:plasma membrane"/>
    <property type="evidence" value="ECO:0007669"/>
    <property type="project" value="UniProtKB-SubCell"/>
</dbReference>
<feature type="coiled-coil region" evidence="10">
    <location>
        <begin position="181"/>
        <end position="208"/>
    </location>
</feature>
<dbReference type="GO" id="GO:0015031">
    <property type="term" value="P:protein transport"/>
    <property type="evidence" value="ECO:0007669"/>
    <property type="project" value="InterPro"/>
</dbReference>
<dbReference type="Gene3D" id="2.40.50.100">
    <property type="match status" value="1"/>
</dbReference>
<dbReference type="InterPro" id="IPR058781">
    <property type="entry name" value="HH_AprE-like"/>
</dbReference>
<dbReference type="NCBIfam" id="TIGR01843">
    <property type="entry name" value="type_I_hlyD"/>
    <property type="match status" value="1"/>
</dbReference>
<evidence type="ECO:0000256" key="2">
    <source>
        <dbReference type="ARBA" id="ARBA00009477"/>
    </source>
</evidence>
<organism evidence="13 14">
    <name type="scientific">Aurantimonas coralicida</name>
    <dbReference type="NCBI Taxonomy" id="182270"/>
    <lineage>
        <taxon>Bacteria</taxon>
        <taxon>Pseudomonadati</taxon>
        <taxon>Pseudomonadota</taxon>
        <taxon>Alphaproteobacteria</taxon>
        <taxon>Hyphomicrobiales</taxon>
        <taxon>Aurantimonadaceae</taxon>
        <taxon>Aurantimonas</taxon>
    </lineage>
</organism>
<dbReference type="InterPro" id="IPR010129">
    <property type="entry name" value="T1SS_HlyD"/>
</dbReference>
<evidence type="ECO:0000256" key="4">
    <source>
        <dbReference type="ARBA" id="ARBA00022475"/>
    </source>
</evidence>
<evidence type="ECO:0000259" key="12">
    <source>
        <dbReference type="Pfam" id="PF26002"/>
    </source>
</evidence>
<keyword evidence="8 9" id="KW-0472">Membrane</keyword>
<evidence type="ECO:0000256" key="5">
    <source>
        <dbReference type="ARBA" id="ARBA00022519"/>
    </source>
</evidence>
<dbReference type="SUPFAM" id="SSF111369">
    <property type="entry name" value="HlyD-like secretion proteins"/>
    <property type="match status" value="1"/>
</dbReference>
<feature type="domain" description="AprE-like beta-barrel" evidence="12">
    <location>
        <begin position="338"/>
        <end position="427"/>
    </location>
</feature>
<keyword evidence="7 9" id="KW-1133">Transmembrane helix</keyword>
<proteinExistence type="inferred from homology"/>
<evidence type="ECO:0000256" key="1">
    <source>
        <dbReference type="ARBA" id="ARBA00004377"/>
    </source>
</evidence>
<feature type="transmembrane region" description="Helical" evidence="9">
    <location>
        <begin position="29"/>
        <end position="51"/>
    </location>
</feature>
<evidence type="ECO:0000313" key="13">
    <source>
        <dbReference type="EMBL" id="HEU02821.1"/>
    </source>
</evidence>
<reference evidence="13" key="1">
    <citation type="journal article" date="2020" name="mSystems">
        <title>Genome- and Community-Level Interaction Insights into Carbon Utilization and Element Cycling Functions of Hydrothermarchaeota in Hydrothermal Sediment.</title>
        <authorList>
            <person name="Zhou Z."/>
            <person name="Liu Y."/>
            <person name="Xu W."/>
            <person name="Pan J."/>
            <person name="Luo Z.H."/>
            <person name="Li M."/>
        </authorList>
    </citation>
    <scope>NUCLEOTIDE SEQUENCE</scope>
    <source>
        <strain evidence="13">HyVt-347</strain>
    </source>
</reference>
<dbReference type="PANTHER" id="PTHR30386:SF17">
    <property type="entry name" value="ALKALINE PROTEASE SECRETION PROTEIN APRE"/>
    <property type="match status" value="1"/>
</dbReference>
<dbReference type="PRINTS" id="PR01490">
    <property type="entry name" value="RTXTOXIND"/>
</dbReference>
<evidence type="ECO:0000256" key="6">
    <source>
        <dbReference type="ARBA" id="ARBA00022692"/>
    </source>
</evidence>
<keyword evidence="4 9" id="KW-1003">Cell membrane</keyword>
<keyword evidence="10" id="KW-0175">Coiled coil</keyword>
<comment type="similarity">
    <text evidence="2 9">Belongs to the membrane fusion protein (MFP) (TC 8.A.1) family.</text>
</comment>
<dbReference type="InterPro" id="IPR058982">
    <property type="entry name" value="Beta-barrel_AprE"/>
</dbReference>
<keyword evidence="6 9" id="KW-0812">Transmembrane</keyword>
<dbReference type="PANTHER" id="PTHR30386">
    <property type="entry name" value="MEMBRANE FUSION SUBUNIT OF EMRAB-TOLC MULTIDRUG EFFLUX PUMP"/>
    <property type="match status" value="1"/>
</dbReference>
<evidence type="ECO:0000313" key="14">
    <source>
        <dbReference type="Proteomes" id="UP000885680"/>
    </source>
</evidence>
<dbReference type="Gene3D" id="2.40.30.170">
    <property type="match status" value="1"/>
</dbReference>
<evidence type="ECO:0000256" key="10">
    <source>
        <dbReference type="SAM" id="Coils"/>
    </source>
</evidence>
<dbReference type="Pfam" id="PF25994">
    <property type="entry name" value="HH_AprE"/>
    <property type="match status" value="1"/>
</dbReference>
<feature type="coiled-coil region" evidence="10">
    <location>
        <begin position="247"/>
        <end position="303"/>
    </location>
</feature>
<evidence type="ECO:0000256" key="7">
    <source>
        <dbReference type="ARBA" id="ARBA00022989"/>
    </source>
</evidence>
<dbReference type="InterPro" id="IPR050739">
    <property type="entry name" value="MFP"/>
</dbReference>
<name>A0A9C9TJI4_9HYPH</name>